<proteinExistence type="predicted"/>
<dbReference type="EMBL" id="CP063231">
    <property type="protein sequence ID" value="URL59851.1"/>
    <property type="molecule type" value="Genomic_DNA"/>
</dbReference>
<dbReference type="InterPro" id="IPR025459">
    <property type="entry name" value="DUF4279"/>
</dbReference>
<reference evidence="1" key="1">
    <citation type="submission" date="2020-10" db="EMBL/GenBank/DDBJ databases">
        <title>Whole-genome sequence of Luteibacter sp. EIF3.</title>
        <authorList>
            <person name="Friedrich I."/>
            <person name="Hertel R."/>
            <person name="Daniel R."/>
        </authorList>
    </citation>
    <scope>NUCLEOTIDE SEQUENCE</scope>
    <source>
        <strain evidence="1">EIF3</strain>
    </source>
</reference>
<dbReference type="Proteomes" id="UP001056681">
    <property type="component" value="Chromosome"/>
</dbReference>
<organism evidence="1 2">
    <name type="scientific">Luteibacter flocculans</name>
    <dbReference type="NCBI Taxonomy" id="2780091"/>
    <lineage>
        <taxon>Bacteria</taxon>
        <taxon>Pseudomonadati</taxon>
        <taxon>Pseudomonadota</taxon>
        <taxon>Gammaproteobacteria</taxon>
        <taxon>Lysobacterales</taxon>
        <taxon>Rhodanobacteraceae</taxon>
        <taxon>Luteibacter</taxon>
    </lineage>
</organism>
<keyword evidence="2" id="KW-1185">Reference proteome</keyword>
<dbReference type="RefSeq" id="WP_250340339.1">
    <property type="nucleotide sequence ID" value="NZ_CP063231.1"/>
</dbReference>
<dbReference type="Pfam" id="PF14106">
    <property type="entry name" value="DUF4279"/>
    <property type="match status" value="1"/>
</dbReference>
<name>A0ABY4TAV8_9GAMM</name>
<sequence>MPDYMYISLSLGNTTTPPREISAATGIEPSTALLKGERDPVRVLPRSNLWSIESMKSPQGSLEACWQELEHKLLPRTDIFRHFAAEGSAVLTIAIQGMDGRIPSIMIPPSMSLFAGTIGAVIDIDHLLSAD</sequence>
<evidence type="ECO:0000313" key="2">
    <source>
        <dbReference type="Proteomes" id="UP001056681"/>
    </source>
</evidence>
<protein>
    <submittedName>
        <fullName evidence="1">DUF4279 domain-containing protein</fullName>
    </submittedName>
</protein>
<accession>A0ABY4TAV8</accession>
<gene>
    <name evidence="1" type="ORF">IM816_07105</name>
</gene>
<evidence type="ECO:0000313" key="1">
    <source>
        <dbReference type="EMBL" id="URL59851.1"/>
    </source>
</evidence>